<dbReference type="AlphaFoldDB" id="A0A6A6IAT6"/>
<dbReference type="GeneID" id="54586931"/>
<sequence>MAVADLAADAMPTRVAFLDEPHYEERQSKRPANVWIPRGTSHPEDPTAPSFLSTLPAEIRNEVYNLLFKRDEPIVVLDPEECREDLDCCLDADSETDDEETEGVGDATEIKHQEWKYPNLVERASDSIGHAIPFLRSCRQIYTEAVVILYSGNNFLVSVPFHVHNQEMSQIQWSVSWLEEMGTNLDLLRKVVIDIDPSCPTWCVRSDVRIDILPLVKWFWAHPATKCQITFANAKGKLQYNVHAPALRNDINAAVLNNVMHALVNVDRLGLKRYGRFERTLGHIWMSDALDYGISEYPSTQINPAGDLKRPFSVRRAGKKIRWATWIRDPSFLAFPFPPQLRNKVLDYAIQSEKPVICDVDLKIANGLNINLFGIDQWTRRYVANRFNSLNTFTIQMTATEKRTNFSNYENLRQWLESPISALYPSRFQYKPKYSASGPPVIVLHFELDTAVTLRQLRINVTEFIRLTYGLSFYSLLRFTLRCQRDGQEQLEECTLELHEMRRSCFILLSNILSGTLMEEQECPQIWINGEGVAVQAVYPVDKNRTVNWAIPRKITHMTNAEVECIQNSLLLGSDLHHDIDIWDRGYPSYNDALKKSKSLSAMWKSLRDLDWPERFQFLDN</sequence>
<evidence type="ECO:0000313" key="3">
    <source>
        <dbReference type="EMBL" id="KAF2246650.1"/>
    </source>
</evidence>
<protein>
    <recommendedName>
        <fullName evidence="2">DUF7730 domain-containing protein</fullName>
    </recommendedName>
</protein>
<gene>
    <name evidence="3" type="ORF">BU26DRAFT_567002</name>
</gene>
<evidence type="ECO:0000256" key="1">
    <source>
        <dbReference type="SAM" id="MobiDB-lite"/>
    </source>
</evidence>
<dbReference type="Proteomes" id="UP000800094">
    <property type="component" value="Unassembled WGS sequence"/>
</dbReference>
<feature type="domain" description="DUF7730" evidence="2">
    <location>
        <begin position="50"/>
        <end position="159"/>
    </location>
</feature>
<dbReference type="PANTHER" id="PTHR42085:SF1">
    <property type="entry name" value="F-BOX DOMAIN-CONTAINING PROTEIN"/>
    <property type="match status" value="1"/>
</dbReference>
<dbReference type="Pfam" id="PF24864">
    <property type="entry name" value="DUF7730"/>
    <property type="match status" value="1"/>
</dbReference>
<proteinExistence type="predicted"/>
<feature type="region of interest" description="Disordered" evidence="1">
    <location>
        <begin position="28"/>
        <end position="50"/>
    </location>
</feature>
<organism evidence="3 4">
    <name type="scientific">Trematosphaeria pertusa</name>
    <dbReference type="NCBI Taxonomy" id="390896"/>
    <lineage>
        <taxon>Eukaryota</taxon>
        <taxon>Fungi</taxon>
        <taxon>Dikarya</taxon>
        <taxon>Ascomycota</taxon>
        <taxon>Pezizomycotina</taxon>
        <taxon>Dothideomycetes</taxon>
        <taxon>Pleosporomycetidae</taxon>
        <taxon>Pleosporales</taxon>
        <taxon>Massarineae</taxon>
        <taxon>Trematosphaeriaceae</taxon>
        <taxon>Trematosphaeria</taxon>
    </lineage>
</organism>
<dbReference type="InterPro" id="IPR056632">
    <property type="entry name" value="DUF7730"/>
</dbReference>
<reference evidence="3" key="1">
    <citation type="journal article" date="2020" name="Stud. Mycol.">
        <title>101 Dothideomycetes genomes: a test case for predicting lifestyles and emergence of pathogens.</title>
        <authorList>
            <person name="Haridas S."/>
            <person name="Albert R."/>
            <person name="Binder M."/>
            <person name="Bloem J."/>
            <person name="Labutti K."/>
            <person name="Salamov A."/>
            <person name="Andreopoulos B."/>
            <person name="Baker S."/>
            <person name="Barry K."/>
            <person name="Bills G."/>
            <person name="Bluhm B."/>
            <person name="Cannon C."/>
            <person name="Castanera R."/>
            <person name="Culley D."/>
            <person name="Daum C."/>
            <person name="Ezra D."/>
            <person name="Gonzalez J."/>
            <person name="Henrissat B."/>
            <person name="Kuo A."/>
            <person name="Liang C."/>
            <person name="Lipzen A."/>
            <person name="Lutzoni F."/>
            <person name="Magnuson J."/>
            <person name="Mondo S."/>
            <person name="Nolan M."/>
            <person name="Ohm R."/>
            <person name="Pangilinan J."/>
            <person name="Park H.-J."/>
            <person name="Ramirez L."/>
            <person name="Alfaro M."/>
            <person name="Sun H."/>
            <person name="Tritt A."/>
            <person name="Yoshinaga Y."/>
            <person name="Zwiers L.-H."/>
            <person name="Turgeon B."/>
            <person name="Goodwin S."/>
            <person name="Spatafora J."/>
            <person name="Crous P."/>
            <person name="Grigoriev I."/>
        </authorList>
    </citation>
    <scope>NUCLEOTIDE SEQUENCE</scope>
    <source>
        <strain evidence="3">CBS 122368</strain>
    </source>
</reference>
<dbReference type="EMBL" id="ML987198">
    <property type="protein sequence ID" value="KAF2246650.1"/>
    <property type="molecule type" value="Genomic_DNA"/>
</dbReference>
<keyword evidence="4" id="KW-1185">Reference proteome</keyword>
<dbReference type="RefSeq" id="XP_033681654.1">
    <property type="nucleotide sequence ID" value="XM_033833601.1"/>
</dbReference>
<dbReference type="OrthoDB" id="3798351at2759"/>
<accession>A0A6A6IAT6</accession>
<name>A0A6A6IAT6_9PLEO</name>
<dbReference type="PANTHER" id="PTHR42085">
    <property type="entry name" value="F-BOX DOMAIN-CONTAINING PROTEIN"/>
    <property type="match status" value="1"/>
</dbReference>
<evidence type="ECO:0000259" key="2">
    <source>
        <dbReference type="Pfam" id="PF24864"/>
    </source>
</evidence>
<dbReference type="InterPro" id="IPR038883">
    <property type="entry name" value="AN11006-like"/>
</dbReference>
<evidence type="ECO:0000313" key="4">
    <source>
        <dbReference type="Proteomes" id="UP000800094"/>
    </source>
</evidence>